<dbReference type="PANTHER" id="PTHR23501">
    <property type="entry name" value="MAJOR FACILITATOR SUPERFAMILY"/>
    <property type="match status" value="1"/>
</dbReference>
<comment type="subcellular location">
    <subcellularLocation>
        <location evidence="1">Membrane</location>
        <topology evidence="1">Multi-pass membrane protein</topology>
    </subcellularLocation>
</comment>
<evidence type="ECO:0000313" key="10">
    <source>
        <dbReference type="Proteomes" id="UP000235672"/>
    </source>
</evidence>
<keyword evidence="4 7" id="KW-1133">Transmembrane helix</keyword>
<feature type="transmembrane region" description="Helical" evidence="7">
    <location>
        <begin position="348"/>
        <end position="368"/>
    </location>
</feature>
<feature type="transmembrane region" description="Helical" evidence="7">
    <location>
        <begin position="309"/>
        <end position="328"/>
    </location>
</feature>
<feature type="transmembrane region" description="Helical" evidence="7">
    <location>
        <begin position="134"/>
        <end position="159"/>
    </location>
</feature>
<dbReference type="FunFam" id="1.20.1250.20:FF:000196">
    <property type="entry name" value="MFS toxin efflux pump (AflT)"/>
    <property type="match status" value="1"/>
</dbReference>
<organism evidence="9 10">
    <name type="scientific">Hyaloscypha hepaticicola</name>
    <dbReference type="NCBI Taxonomy" id="2082293"/>
    <lineage>
        <taxon>Eukaryota</taxon>
        <taxon>Fungi</taxon>
        <taxon>Dikarya</taxon>
        <taxon>Ascomycota</taxon>
        <taxon>Pezizomycotina</taxon>
        <taxon>Leotiomycetes</taxon>
        <taxon>Helotiales</taxon>
        <taxon>Hyaloscyphaceae</taxon>
        <taxon>Hyaloscypha</taxon>
    </lineage>
</organism>
<feature type="transmembrane region" description="Helical" evidence="7">
    <location>
        <begin position="166"/>
        <end position="193"/>
    </location>
</feature>
<dbReference type="Pfam" id="PF07690">
    <property type="entry name" value="MFS_1"/>
    <property type="match status" value="1"/>
</dbReference>
<feature type="transmembrane region" description="Helical" evidence="7">
    <location>
        <begin position="41"/>
        <end position="66"/>
    </location>
</feature>
<dbReference type="PANTHER" id="PTHR23501:SF193">
    <property type="entry name" value="MULTIDRUG TRANSPORTER, PUTATIVE (AFU_ORTHOLOGUE AFUA_8G00940)-RELATED"/>
    <property type="match status" value="1"/>
</dbReference>
<dbReference type="Gene3D" id="1.20.1250.20">
    <property type="entry name" value="MFS general substrate transporter like domains"/>
    <property type="match status" value="2"/>
</dbReference>
<feature type="region of interest" description="Disordered" evidence="6">
    <location>
        <begin position="1"/>
        <end position="25"/>
    </location>
</feature>
<feature type="transmembrane region" description="Helical" evidence="7">
    <location>
        <begin position="199"/>
        <end position="219"/>
    </location>
</feature>
<name>A0A2J6PZF5_9HELO</name>
<dbReference type="SUPFAM" id="SSF103473">
    <property type="entry name" value="MFS general substrate transporter"/>
    <property type="match status" value="2"/>
</dbReference>
<evidence type="ECO:0000256" key="4">
    <source>
        <dbReference type="ARBA" id="ARBA00022989"/>
    </source>
</evidence>
<comment type="similarity">
    <text evidence="2">Belongs to the major facilitator superfamily. TCR/Tet family.</text>
</comment>
<evidence type="ECO:0000256" key="1">
    <source>
        <dbReference type="ARBA" id="ARBA00004141"/>
    </source>
</evidence>
<feature type="compositionally biased region" description="Polar residues" evidence="6">
    <location>
        <begin position="1"/>
        <end position="10"/>
    </location>
</feature>
<evidence type="ECO:0000256" key="2">
    <source>
        <dbReference type="ARBA" id="ARBA00007520"/>
    </source>
</evidence>
<dbReference type="InterPro" id="IPR011701">
    <property type="entry name" value="MFS"/>
</dbReference>
<evidence type="ECO:0000313" key="9">
    <source>
        <dbReference type="EMBL" id="PMD19411.1"/>
    </source>
</evidence>
<evidence type="ECO:0000256" key="5">
    <source>
        <dbReference type="ARBA" id="ARBA00023136"/>
    </source>
</evidence>
<proteinExistence type="inferred from homology"/>
<feature type="transmembrane region" description="Helical" evidence="7">
    <location>
        <begin position="240"/>
        <end position="261"/>
    </location>
</feature>
<keyword evidence="3 7" id="KW-0812">Transmembrane</keyword>
<evidence type="ECO:0000256" key="6">
    <source>
        <dbReference type="SAM" id="MobiDB-lite"/>
    </source>
</evidence>
<dbReference type="CDD" id="cd17502">
    <property type="entry name" value="MFS_Azr1_MDR_like"/>
    <property type="match status" value="1"/>
</dbReference>
<dbReference type="AlphaFoldDB" id="A0A2J6PZF5"/>
<feature type="domain" description="Major facilitator superfamily (MFS) profile" evidence="8">
    <location>
        <begin position="44"/>
        <end position="535"/>
    </location>
</feature>
<dbReference type="GO" id="GO:0022857">
    <property type="term" value="F:transmembrane transporter activity"/>
    <property type="evidence" value="ECO:0007669"/>
    <property type="project" value="InterPro"/>
</dbReference>
<evidence type="ECO:0000256" key="7">
    <source>
        <dbReference type="SAM" id="Phobius"/>
    </source>
</evidence>
<feature type="transmembrane region" description="Helical" evidence="7">
    <location>
        <begin position="437"/>
        <end position="457"/>
    </location>
</feature>
<dbReference type="GO" id="GO:0005886">
    <property type="term" value="C:plasma membrane"/>
    <property type="evidence" value="ECO:0007669"/>
    <property type="project" value="TreeGrafter"/>
</dbReference>
<evidence type="ECO:0000256" key="3">
    <source>
        <dbReference type="ARBA" id="ARBA00022692"/>
    </source>
</evidence>
<dbReference type="InterPro" id="IPR036259">
    <property type="entry name" value="MFS_trans_sf"/>
</dbReference>
<protein>
    <submittedName>
        <fullName evidence="9">Efflux pump</fullName>
    </submittedName>
</protein>
<reference evidence="9 10" key="1">
    <citation type="submission" date="2016-05" db="EMBL/GenBank/DDBJ databases">
        <title>A degradative enzymes factory behind the ericoid mycorrhizal symbiosis.</title>
        <authorList>
            <consortium name="DOE Joint Genome Institute"/>
            <person name="Martino E."/>
            <person name="Morin E."/>
            <person name="Grelet G."/>
            <person name="Kuo A."/>
            <person name="Kohler A."/>
            <person name="Daghino S."/>
            <person name="Barry K."/>
            <person name="Choi C."/>
            <person name="Cichocki N."/>
            <person name="Clum A."/>
            <person name="Copeland A."/>
            <person name="Hainaut M."/>
            <person name="Haridas S."/>
            <person name="Labutti K."/>
            <person name="Lindquist E."/>
            <person name="Lipzen A."/>
            <person name="Khouja H.-R."/>
            <person name="Murat C."/>
            <person name="Ohm R."/>
            <person name="Olson A."/>
            <person name="Spatafora J."/>
            <person name="Veneault-Fourrey C."/>
            <person name="Henrissat B."/>
            <person name="Grigoriev I."/>
            <person name="Martin F."/>
            <person name="Perotto S."/>
        </authorList>
    </citation>
    <scope>NUCLEOTIDE SEQUENCE [LARGE SCALE GENOMIC DNA]</scope>
    <source>
        <strain evidence="9 10">UAMH 7357</strain>
    </source>
</reference>
<gene>
    <name evidence="9" type="ORF">NA56DRAFT_201967</name>
</gene>
<dbReference type="PROSITE" id="PS50850">
    <property type="entry name" value="MFS"/>
    <property type="match status" value="1"/>
</dbReference>
<dbReference type="InterPro" id="IPR020846">
    <property type="entry name" value="MFS_dom"/>
</dbReference>
<dbReference type="Proteomes" id="UP000235672">
    <property type="component" value="Unassembled WGS sequence"/>
</dbReference>
<keyword evidence="10" id="KW-1185">Reference proteome</keyword>
<evidence type="ECO:0000259" key="8">
    <source>
        <dbReference type="PROSITE" id="PS50850"/>
    </source>
</evidence>
<accession>A0A2J6PZF5</accession>
<keyword evidence="5 7" id="KW-0472">Membrane</keyword>
<dbReference type="EMBL" id="KZ613489">
    <property type="protein sequence ID" value="PMD19411.1"/>
    <property type="molecule type" value="Genomic_DNA"/>
</dbReference>
<dbReference type="OrthoDB" id="10021397at2759"/>
<feature type="transmembrane region" description="Helical" evidence="7">
    <location>
        <begin position="108"/>
        <end position="128"/>
    </location>
</feature>
<sequence>MDNSTPSSVTLDPEKGISTPDAPSVVEEPAPEITHLTGLKLYITLGSIVIVGFLITLDASIIVTAIPRITAHFNSIADIGWYGSAYMISNCVCQLNSGKIYQHHSLKITFLIFLSIFELGSLLCGVATSSMMLIIGRAIAGVGGSGLMNGGFTIIAVVSPQEKRPFYLGIVMAFIMLGLVAGPLLGGIITQYSSWRWCFYINLPIGALSAVIVLFTHFPSRKPTSTASTPLSSWEIFKRLDPIGFVTFAPSCIMLLLALQWGGTTYAWKSATIIGLFLGSLATFCIFVTWEYHIGDKAMMPLTLLKRRIVYSSCLASMGQFGGMQLLAYYLPLWFQVIKGASPSMSGVYFMGTIGPQIVLAIMSGALISKFGYYTPWAIGGNLLSAIGSGLLSTLSISSNAGKYIGYQILCGLARGCVQQQPLTAVQTNVAADQISVGIALVVFTQFFGSAIFIAFAQTTFTNSLGPALREFAPNVSAKFVIDTGATNLRDVIGAAELNGVLMAYNQALTHTFYLAAGTAAVAFIASWGMGWVNVRKVKETSK</sequence>
<feature type="transmembrane region" description="Helical" evidence="7">
    <location>
        <begin position="513"/>
        <end position="535"/>
    </location>
</feature>
<feature type="transmembrane region" description="Helical" evidence="7">
    <location>
        <begin position="267"/>
        <end position="288"/>
    </location>
</feature>